<evidence type="ECO:0000313" key="1">
    <source>
        <dbReference type="EMBL" id="MFD1990080.1"/>
    </source>
</evidence>
<proteinExistence type="predicted"/>
<evidence type="ECO:0000313" key="2">
    <source>
        <dbReference type="Proteomes" id="UP001597403"/>
    </source>
</evidence>
<dbReference type="NCBIfam" id="TIGR01637">
    <property type="entry name" value="phage_arpU"/>
    <property type="match status" value="1"/>
</dbReference>
<protein>
    <submittedName>
        <fullName evidence="1">ArpU family phage packaging/lysis transcriptional regulator</fullName>
    </submittedName>
</protein>
<dbReference type="InterPro" id="IPR006523">
    <property type="entry name" value="RinA"/>
</dbReference>
<reference evidence="2" key="1">
    <citation type="journal article" date="2019" name="Int. J. Syst. Evol. Microbiol.">
        <title>The Global Catalogue of Microorganisms (GCM) 10K type strain sequencing project: providing services to taxonomists for standard genome sequencing and annotation.</title>
        <authorList>
            <consortium name="The Broad Institute Genomics Platform"/>
            <consortium name="The Broad Institute Genome Sequencing Center for Infectious Disease"/>
            <person name="Wu L."/>
            <person name="Ma J."/>
        </authorList>
    </citation>
    <scope>NUCLEOTIDE SEQUENCE [LARGE SCALE GENOMIC DNA]</scope>
    <source>
        <strain evidence="2">CGMCC 1.15067</strain>
    </source>
</reference>
<dbReference type="RefSeq" id="WP_204823782.1">
    <property type="nucleotide sequence ID" value="NZ_JBHUGF010000010.1"/>
</dbReference>
<sequence>MENNEVFQLCFPGTSIDESATFDRVEKELKKAAFYEQYGFVRDEAKTTPSYIYKENSGMGEISKQTENIAIRNIDKEDSLHRSYMNVTRALNRLSMEHRNLITSRYMCEPEPIDLNVYTSLGMSERTYYRVKKEALSKLAYSLNLEVRTEPIEG</sequence>
<dbReference type="InterPro" id="IPR006524">
    <property type="entry name" value="ArpU-like"/>
</dbReference>
<name>A0ABW4UT44_9BACL</name>
<dbReference type="NCBIfam" id="TIGR01636">
    <property type="entry name" value="phage_rinA"/>
    <property type="match status" value="1"/>
</dbReference>
<dbReference type="Proteomes" id="UP001597403">
    <property type="component" value="Unassembled WGS sequence"/>
</dbReference>
<gene>
    <name evidence="1" type="ORF">ACFSGI_08925</name>
</gene>
<dbReference type="EMBL" id="JBHUGF010000010">
    <property type="protein sequence ID" value="MFD1990080.1"/>
    <property type="molecule type" value="Genomic_DNA"/>
</dbReference>
<keyword evidence="2" id="KW-1185">Reference proteome</keyword>
<comment type="caution">
    <text evidence="1">The sequence shown here is derived from an EMBL/GenBank/DDBJ whole genome shotgun (WGS) entry which is preliminary data.</text>
</comment>
<organism evidence="1 2">
    <name type="scientific">Paenibacillus nicotianae</name>
    <dbReference type="NCBI Taxonomy" id="1526551"/>
    <lineage>
        <taxon>Bacteria</taxon>
        <taxon>Bacillati</taxon>
        <taxon>Bacillota</taxon>
        <taxon>Bacilli</taxon>
        <taxon>Bacillales</taxon>
        <taxon>Paenibacillaceae</taxon>
        <taxon>Paenibacillus</taxon>
    </lineage>
</organism>
<accession>A0ABW4UT44</accession>